<evidence type="ECO:0000256" key="1">
    <source>
        <dbReference type="ARBA" id="ARBA00022450"/>
    </source>
</evidence>
<dbReference type="CDD" id="cd02440">
    <property type="entry name" value="AdoMet_MTases"/>
    <property type="match status" value="1"/>
</dbReference>
<dbReference type="GO" id="GO:0006633">
    <property type="term" value="P:fatty acid biosynthetic process"/>
    <property type="evidence" value="ECO:0007669"/>
    <property type="project" value="InterPro"/>
</dbReference>
<dbReference type="Pfam" id="PF08659">
    <property type="entry name" value="KR"/>
    <property type="match status" value="1"/>
</dbReference>
<dbReference type="Pfam" id="PF02801">
    <property type="entry name" value="Ketoacyl-synt_C"/>
    <property type="match status" value="1"/>
</dbReference>
<evidence type="ECO:0000259" key="6">
    <source>
        <dbReference type="PROSITE" id="PS52004"/>
    </source>
</evidence>
<dbReference type="PROSITE" id="PS50075">
    <property type="entry name" value="CARRIER"/>
    <property type="match status" value="1"/>
</dbReference>
<keyword evidence="4" id="KW-0511">Multifunctional enzyme</keyword>
<dbReference type="InterPro" id="IPR032821">
    <property type="entry name" value="PKS_assoc"/>
</dbReference>
<dbReference type="Gene3D" id="3.40.366.10">
    <property type="entry name" value="Malonyl-Coenzyme A Acyl Carrier Protein, domain 2"/>
    <property type="match status" value="1"/>
</dbReference>
<dbReference type="InterPro" id="IPR014030">
    <property type="entry name" value="Ketoacyl_synth_N"/>
</dbReference>
<dbReference type="Gene3D" id="3.40.47.10">
    <property type="match status" value="1"/>
</dbReference>
<dbReference type="SMART" id="SM00823">
    <property type="entry name" value="PKS_PP"/>
    <property type="match status" value="1"/>
</dbReference>
<sequence>MSETHHHDDGPKQLTPLQQALLTIRNLRKKLETIEQVRKEPIAIIGMGCRFPGGGNSPEAFWNLLETRQDAVDLIPDTRWNPETFYDADPDTPGKMNTRRGGFLQDIEQFDASFFGLSPREAVHMDPQQRLLLEVAYEACEHAGIDALGLSGSRTGVFVGVHSQSMDYFLMELSNPSQIEAYSSTGTAHNVIAGRLSYFLNLKGPSIAVDTACSSSLVALHLACQSLRTGESDLAFAGGVNLILRPEVSICFSKLHMLAPDGRCKPFDARADGFVRGEGCGVLLLKRLSDAIRDHDPILALIRGSSLNQDGRSAGLTAPNSLSQQQVIAQALAHASLSPAQISYVETHGTGTALGDPIEIEALAQALGTVGPPCLLGAVKSNIGHLEAAAGIAGCIKVILSMQHELIPANLHFERCNEHIHLQGTRLQIAQEATPWKRGDTPRFAGVSSFGWSGTNAHLILSDYKQENEAPAPPSTVPCILPISARTPEALKDLTFAYRRYLAQTTASFQTICFNAATRRPHFEHRLTLLATGTEESVTVLDAYLRGETPHAVQQSPEAVDIANTSQPVFVFSGHGSQWAGMGRSLLATEPIFKATIETIHNLILQHSGWSLLDVLNTEEPEEDIAVTQPAIFAVQVGLAQLLRSWGIHPGAVIGHSMGEVAAAFVAGALSLEAATQIICERSRLMKCVQGQGSMLMIELAPEEVASFIQGKEAHVSLAAINGPNSVILAGKRDTLAQLQAKAEERHLFSRPVKVDVASHSPQMEGLHQELYHALANLTSTSPTLPFYSTVSGSYSEQEVLDAHYWQRNLRQPVLFWPALQQLLTDGYTCFIELSPHPLLLPAIERGVKTTRYSCQVLPSLRRGEDEQIALLELAAKLYCYGYSLNWRGLLPSTERFVSLPTYPWQRQRYWIKEQPSHPFQPSQEQPGSWESLVQLARRQELQAPLDLNLTSYPARWEFTRRLASAFALQTLHDLGIFTQAGEQYTVEALIQKYQLVPHYAKLLTRWLHYLVDDGLLDYRAPGTFIALRSLPPVDWDQLWSQCAEVFQDEAWFGEYFHRCARYRLAILTGKETPLETLFPQGTFTTADQLYHQWAVARYFNNIIGSVVEELTRSTSRPLRILEIGAGSGGTTRTILPLLPAEKTSYWFTDLSAFFLNTARQRFQDYPFLHYGILDLEQEPAAQGYEPGSFDIIISSNAVHATHDIRQSLAYLFSLLTPGGTLLLYEVTEYLPWFDVSTALIEGWQFHSDDLRSTHPLLSASQWETCLREQGFQSVASFPRPETPTRVLGQHVLLAQKPLEASISHASLAQPEMKEKNIAWLHELQWIPDAASRTESPANLHQTYWVIFADKQGIGQALAAQLARHHARFLYVSPETQANEQHIRLDPTQQAELERLLERVQQESREYTSLYLVHLWSLDLPDPIQDIQELEAAQKVGSGSALHLCKGIATREWNSSVRLWLVTRGAQVITDGSGIPAVAQAPLWGLGRVFAQEYPALWGGLIDLDPAGSPEHMAQLLLQQLHGQKQDIHEDQIAIRGETQYVARLAPLTLQPSRAPHIEPDASYLITGGAGKLGLHVARWLVSRGARHIILLGRTPFPPVEQWSQIPGESTSGRRIAAIQEMEAQGAQIYLPVVDVAEESQLSSFLKAWRQEQRPPIRGIIHAAAILSSQTITELHLDELLRVMRPKVLGGWLLHKAFQQEDLAFFVLFSSGVSVFGPAGQGNYAAANVFLDTLALYRQALGLPGVSISWGVWTEFGDSSSLSARRYTEYLQGGRNITPEQGLEALSACIANQKALVVAVPFDLASWERYSPTAKNAPLFAALRSSEQETQPSETLQDTLQALHPGERRDYLESFLQQQFAHILRIPAANIQKDTPLTTLGFDSLMTLELRQKLENALNTSISATVIWNYPVISRLAEYIAERLQIQLTTDETSQDEGEEDQSQLLEILKLAQMLPREDAEPEKRSDR</sequence>
<proteinExistence type="predicted"/>
<dbReference type="InterPro" id="IPR050091">
    <property type="entry name" value="PKS_NRPS_Biosynth_Enz"/>
</dbReference>
<dbReference type="SUPFAM" id="SSF47336">
    <property type="entry name" value="ACP-like"/>
    <property type="match status" value="1"/>
</dbReference>
<dbReference type="GO" id="GO:0004312">
    <property type="term" value="F:fatty acid synthase activity"/>
    <property type="evidence" value="ECO:0007669"/>
    <property type="project" value="TreeGrafter"/>
</dbReference>
<dbReference type="Gene3D" id="1.10.1200.10">
    <property type="entry name" value="ACP-like"/>
    <property type="match status" value="1"/>
</dbReference>
<dbReference type="SUPFAM" id="SSF53335">
    <property type="entry name" value="S-adenosyl-L-methionine-dependent methyltransferases"/>
    <property type="match status" value="1"/>
</dbReference>
<dbReference type="SMART" id="SM00822">
    <property type="entry name" value="PKS_KR"/>
    <property type="match status" value="1"/>
</dbReference>
<dbReference type="Gene3D" id="3.40.50.150">
    <property type="entry name" value="Vaccinia Virus protein VP39"/>
    <property type="match status" value="1"/>
</dbReference>
<dbReference type="Pfam" id="PF00109">
    <property type="entry name" value="ketoacyl-synt"/>
    <property type="match status" value="1"/>
</dbReference>
<dbReference type="InterPro" id="IPR016036">
    <property type="entry name" value="Malonyl_transacylase_ACP-bd"/>
</dbReference>
<evidence type="ECO:0000313" key="7">
    <source>
        <dbReference type="EMBL" id="BBH87053.1"/>
    </source>
</evidence>
<dbReference type="SMART" id="SM00825">
    <property type="entry name" value="PKS_KS"/>
    <property type="match status" value="1"/>
</dbReference>
<dbReference type="InterPro" id="IPR016039">
    <property type="entry name" value="Thiolase-like"/>
</dbReference>
<evidence type="ECO:0000259" key="5">
    <source>
        <dbReference type="PROSITE" id="PS50075"/>
    </source>
</evidence>
<dbReference type="Gene3D" id="3.30.70.3290">
    <property type="match status" value="1"/>
</dbReference>
<dbReference type="PROSITE" id="PS52004">
    <property type="entry name" value="KS3_2"/>
    <property type="match status" value="1"/>
</dbReference>
<dbReference type="SUPFAM" id="SSF51735">
    <property type="entry name" value="NAD(P)-binding Rossmann-fold domains"/>
    <property type="match status" value="2"/>
</dbReference>
<dbReference type="CDD" id="cd08955">
    <property type="entry name" value="KR_2_FAS_SDR_x"/>
    <property type="match status" value="1"/>
</dbReference>
<dbReference type="InterPro" id="IPR013968">
    <property type="entry name" value="PKS_KR"/>
</dbReference>
<dbReference type="PANTHER" id="PTHR43775">
    <property type="entry name" value="FATTY ACID SYNTHASE"/>
    <property type="match status" value="1"/>
</dbReference>
<dbReference type="Pfam" id="PF08242">
    <property type="entry name" value="Methyltransf_12"/>
    <property type="match status" value="1"/>
</dbReference>
<dbReference type="PANTHER" id="PTHR43775:SF37">
    <property type="entry name" value="SI:DKEY-61P9.11"/>
    <property type="match status" value="1"/>
</dbReference>
<keyword evidence="2" id="KW-0597">Phosphoprotein</keyword>
<dbReference type="InterPro" id="IPR018201">
    <property type="entry name" value="Ketoacyl_synth_AS"/>
</dbReference>
<evidence type="ECO:0000256" key="3">
    <source>
        <dbReference type="ARBA" id="ARBA00022679"/>
    </source>
</evidence>
<feature type="domain" description="Ketosynthase family 3 (KS3)" evidence="6">
    <location>
        <begin position="39"/>
        <end position="463"/>
    </location>
</feature>
<dbReference type="FunFam" id="3.40.366.10:FF:000002">
    <property type="entry name" value="Probable polyketide synthase 2"/>
    <property type="match status" value="1"/>
</dbReference>
<evidence type="ECO:0000256" key="4">
    <source>
        <dbReference type="ARBA" id="ARBA00023268"/>
    </source>
</evidence>
<feature type="domain" description="Carrier" evidence="5">
    <location>
        <begin position="1847"/>
        <end position="1924"/>
    </location>
</feature>
<dbReference type="GO" id="GO:0071770">
    <property type="term" value="P:DIM/DIP cell wall layer assembly"/>
    <property type="evidence" value="ECO:0007669"/>
    <property type="project" value="TreeGrafter"/>
</dbReference>
<dbReference type="SUPFAM" id="SSF53901">
    <property type="entry name" value="Thiolase-like"/>
    <property type="match status" value="1"/>
</dbReference>
<dbReference type="CDD" id="cd00833">
    <property type="entry name" value="PKS"/>
    <property type="match status" value="1"/>
</dbReference>
<dbReference type="Gene3D" id="3.40.50.720">
    <property type="entry name" value="NAD(P)-binding Rossmann-like Domain"/>
    <property type="match status" value="1"/>
</dbReference>
<dbReference type="FunFam" id="3.40.47.10:FF:000019">
    <property type="entry name" value="Polyketide synthase type I"/>
    <property type="match status" value="1"/>
</dbReference>
<dbReference type="InterPro" id="IPR057326">
    <property type="entry name" value="KR_dom"/>
</dbReference>
<dbReference type="InterPro" id="IPR001227">
    <property type="entry name" value="Ac_transferase_dom_sf"/>
</dbReference>
<dbReference type="Pfam" id="PF00698">
    <property type="entry name" value="Acyl_transf_1"/>
    <property type="match status" value="1"/>
</dbReference>
<dbReference type="InterPro" id="IPR029063">
    <property type="entry name" value="SAM-dependent_MTases_sf"/>
</dbReference>
<dbReference type="SUPFAM" id="SSF52151">
    <property type="entry name" value="FabD/lysophospholipase-like"/>
    <property type="match status" value="1"/>
</dbReference>
<dbReference type="InterPro" id="IPR009081">
    <property type="entry name" value="PP-bd_ACP"/>
</dbReference>
<dbReference type="EMBL" id="AP019376">
    <property type="protein sequence ID" value="BBH87053.1"/>
    <property type="molecule type" value="Genomic_DNA"/>
</dbReference>
<evidence type="ECO:0000256" key="2">
    <source>
        <dbReference type="ARBA" id="ARBA00022553"/>
    </source>
</evidence>
<dbReference type="GO" id="GO:0005886">
    <property type="term" value="C:plasma membrane"/>
    <property type="evidence" value="ECO:0007669"/>
    <property type="project" value="TreeGrafter"/>
</dbReference>
<dbReference type="Pfam" id="PF00550">
    <property type="entry name" value="PP-binding"/>
    <property type="match status" value="1"/>
</dbReference>
<accession>A0A455SF09</accession>
<dbReference type="InterPro" id="IPR036736">
    <property type="entry name" value="ACP-like_sf"/>
</dbReference>
<dbReference type="InterPro" id="IPR036291">
    <property type="entry name" value="NAD(P)-bd_dom_sf"/>
</dbReference>
<protein>
    <submittedName>
        <fullName evidence="7">Uncharacterized protein</fullName>
    </submittedName>
</protein>
<dbReference type="InterPro" id="IPR014031">
    <property type="entry name" value="Ketoacyl_synth_C"/>
</dbReference>
<keyword evidence="3" id="KW-0808">Transferase</keyword>
<organism evidence="7">
    <name type="scientific">Thermosporothrix sp. COM3</name>
    <dbReference type="NCBI Taxonomy" id="2490863"/>
    <lineage>
        <taxon>Bacteria</taxon>
        <taxon>Bacillati</taxon>
        <taxon>Chloroflexota</taxon>
        <taxon>Ktedonobacteria</taxon>
        <taxon>Ktedonobacterales</taxon>
        <taxon>Thermosporotrichaceae</taxon>
        <taxon>Thermosporothrix</taxon>
    </lineage>
</organism>
<dbReference type="InterPro" id="IPR020806">
    <property type="entry name" value="PKS_PP-bd"/>
</dbReference>
<dbReference type="SMART" id="SM01294">
    <property type="entry name" value="PKS_PP_betabranch"/>
    <property type="match status" value="1"/>
</dbReference>
<dbReference type="SMART" id="SM00827">
    <property type="entry name" value="PKS_AT"/>
    <property type="match status" value="1"/>
</dbReference>
<dbReference type="InterPro" id="IPR014043">
    <property type="entry name" value="Acyl_transferase_dom"/>
</dbReference>
<reference evidence="7" key="1">
    <citation type="submission" date="2018-12" db="EMBL/GenBank/DDBJ databases">
        <title>Novel natural products biosynthetic potential of the class Ktedonobacteria.</title>
        <authorList>
            <person name="Zheng Y."/>
            <person name="Saitou A."/>
            <person name="Wang C.M."/>
            <person name="Toyoda A."/>
            <person name="Minakuchi Y."/>
            <person name="Sekiguchi Y."/>
            <person name="Ueda K."/>
            <person name="Takano H."/>
            <person name="Sakai Y."/>
            <person name="Yokota A."/>
            <person name="Yabe S."/>
        </authorList>
    </citation>
    <scope>NUCLEOTIDE SEQUENCE</scope>
    <source>
        <strain evidence="7">COM3</strain>
    </source>
</reference>
<dbReference type="InterPro" id="IPR013217">
    <property type="entry name" value="Methyltransf_12"/>
</dbReference>
<keyword evidence="1" id="KW-0596">Phosphopantetheine</keyword>
<gene>
    <name evidence="7" type="ORF">KTC_18040</name>
</gene>
<dbReference type="InterPro" id="IPR020841">
    <property type="entry name" value="PKS_Beta-ketoAc_synthase_dom"/>
</dbReference>
<dbReference type="GO" id="GO:0005737">
    <property type="term" value="C:cytoplasm"/>
    <property type="evidence" value="ECO:0007669"/>
    <property type="project" value="TreeGrafter"/>
</dbReference>
<dbReference type="PROSITE" id="PS00606">
    <property type="entry name" value="KS3_1"/>
    <property type="match status" value="1"/>
</dbReference>
<dbReference type="GO" id="GO:0004315">
    <property type="term" value="F:3-oxoacyl-[acyl-carrier-protein] synthase activity"/>
    <property type="evidence" value="ECO:0007669"/>
    <property type="project" value="InterPro"/>
</dbReference>
<name>A0A455SF09_9CHLR</name>
<dbReference type="InterPro" id="IPR016035">
    <property type="entry name" value="Acyl_Trfase/lysoPLipase"/>
</dbReference>
<dbReference type="InterPro" id="IPR006162">
    <property type="entry name" value="Ppantetheine_attach_site"/>
</dbReference>
<dbReference type="GO" id="GO:0031177">
    <property type="term" value="F:phosphopantetheine binding"/>
    <property type="evidence" value="ECO:0007669"/>
    <property type="project" value="InterPro"/>
</dbReference>
<dbReference type="Pfam" id="PF16197">
    <property type="entry name" value="KAsynt_C_assoc"/>
    <property type="match status" value="1"/>
</dbReference>
<dbReference type="PROSITE" id="PS00012">
    <property type="entry name" value="PHOSPHOPANTETHEINE"/>
    <property type="match status" value="1"/>
</dbReference>
<dbReference type="SUPFAM" id="SSF55048">
    <property type="entry name" value="Probable ACP-binding domain of malonyl-CoA ACP transacylase"/>
    <property type="match status" value="1"/>
</dbReference>